<proteinExistence type="predicted"/>
<keyword evidence="3" id="KW-1185">Reference proteome</keyword>
<gene>
    <name evidence="2" type="ORF">AAA081_08710</name>
</gene>
<dbReference type="EMBL" id="JBBNPS010000040">
    <property type="protein sequence ID" value="MEQ3354372.1"/>
    <property type="molecule type" value="Genomic_DNA"/>
</dbReference>
<sequence length="95" mass="10588">MNKLKSTIKKAALAFALAGLAGFLIVALTKTAYPDPLFVWLTRISMPAIFISLGLYVVYWLMELVDLAKKKEWGLVAGQLLIGVLICIFILRKMM</sequence>
<organism evidence="2 3">
    <name type="scientific">Aedoeadaptatus acetigenes</name>
    <dbReference type="NCBI Taxonomy" id="2981723"/>
    <lineage>
        <taxon>Bacteria</taxon>
        <taxon>Bacillati</taxon>
        <taxon>Bacillota</taxon>
        <taxon>Tissierellia</taxon>
        <taxon>Tissierellales</taxon>
        <taxon>Peptoniphilaceae</taxon>
        <taxon>Aedoeadaptatus</taxon>
    </lineage>
</organism>
<name>A0ABV1J864_9FIRM</name>
<dbReference type="Proteomes" id="UP001481872">
    <property type="component" value="Unassembled WGS sequence"/>
</dbReference>
<accession>A0ABV1J864</accession>
<keyword evidence="1" id="KW-0812">Transmembrane</keyword>
<keyword evidence="1" id="KW-0472">Membrane</keyword>
<feature type="transmembrane region" description="Helical" evidence="1">
    <location>
        <begin position="44"/>
        <end position="61"/>
    </location>
</feature>
<evidence type="ECO:0000313" key="2">
    <source>
        <dbReference type="EMBL" id="MEQ3354372.1"/>
    </source>
</evidence>
<dbReference type="RefSeq" id="WP_349054644.1">
    <property type="nucleotide sequence ID" value="NZ_JBBNPS010000040.1"/>
</dbReference>
<evidence type="ECO:0000256" key="1">
    <source>
        <dbReference type="SAM" id="Phobius"/>
    </source>
</evidence>
<evidence type="ECO:0000313" key="3">
    <source>
        <dbReference type="Proteomes" id="UP001481872"/>
    </source>
</evidence>
<protein>
    <submittedName>
        <fullName evidence="2">Uncharacterized protein</fullName>
    </submittedName>
</protein>
<feature type="transmembrane region" description="Helical" evidence="1">
    <location>
        <begin position="73"/>
        <end position="91"/>
    </location>
</feature>
<reference evidence="2 3" key="1">
    <citation type="submission" date="2024-04" db="EMBL/GenBank/DDBJ databases">
        <title>Human intestinal bacterial collection.</title>
        <authorList>
            <person name="Pauvert C."/>
            <person name="Hitch T.C.A."/>
            <person name="Clavel T."/>
        </authorList>
    </citation>
    <scope>NUCLEOTIDE SEQUENCE [LARGE SCALE GENOMIC DNA]</scope>
    <source>
        <strain evidence="2 3">CLA-SR-H026</strain>
    </source>
</reference>
<keyword evidence="1" id="KW-1133">Transmembrane helix</keyword>
<comment type="caution">
    <text evidence="2">The sequence shown here is derived from an EMBL/GenBank/DDBJ whole genome shotgun (WGS) entry which is preliminary data.</text>
</comment>